<organism evidence="1 2">
    <name type="scientific">Candidatus Woesebacteria bacterium GWA1_42_12</name>
    <dbReference type="NCBI Taxonomy" id="1802472"/>
    <lineage>
        <taxon>Bacteria</taxon>
        <taxon>Candidatus Woeseibacteriota</taxon>
    </lineage>
</organism>
<evidence type="ECO:0000313" key="1">
    <source>
        <dbReference type="EMBL" id="OGM03687.1"/>
    </source>
</evidence>
<comment type="caution">
    <text evidence="1">The sequence shown here is derived from an EMBL/GenBank/DDBJ whole genome shotgun (WGS) entry which is preliminary data.</text>
</comment>
<dbReference type="Proteomes" id="UP000177091">
    <property type="component" value="Unassembled WGS sequence"/>
</dbReference>
<gene>
    <name evidence="1" type="ORF">A2112_01950</name>
</gene>
<name>A0A1F7WMA7_9BACT</name>
<dbReference type="EMBL" id="MGFK01000031">
    <property type="protein sequence ID" value="OGM03687.1"/>
    <property type="molecule type" value="Genomic_DNA"/>
</dbReference>
<sequence length="133" mass="14811">MTEQKRLDPSIVETLYPALKGLYIPSTGEIVMWGKGTAIVTQSPLDASQPLMVISLNAGIHGPFEVKNSLFMGPYEGLPIGHQEELISYFDRNFDGRFSTLFQKFPGVKDAWEAYKKRVQMESETSSPAQGPQ</sequence>
<proteinExistence type="predicted"/>
<protein>
    <submittedName>
        <fullName evidence="1">Uncharacterized protein</fullName>
    </submittedName>
</protein>
<reference evidence="1 2" key="1">
    <citation type="journal article" date="2016" name="Nat. Commun.">
        <title>Thousands of microbial genomes shed light on interconnected biogeochemical processes in an aquifer system.</title>
        <authorList>
            <person name="Anantharaman K."/>
            <person name="Brown C.T."/>
            <person name="Hug L.A."/>
            <person name="Sharon I."/>
            <person name="Castelle C.J."/>
            <person name="Probst A.J."/>
            <person name="Thomas B.C."/>
            <person name="Singh A."/>
            <person name="Wilkins M.J."/>
            <person name="Karaoz U."/>
            <person name="Brodie E.L."/>
            <person name="Williams K.H."/>
            <person name="Hubbard S.S."/>
            <person name="Banfield J.F."/>
        </authorList>
    </citation>
    <scope>NUCLEOTIDE SEQUENCE [LARGE SCALE GENOMIC DNA]</scope>
</reference>
<accession>A0A1F7WMA7</accession>
<dbReference type="AlphaFoldDB" id="A0A1F7WMA7"/>
<evidence type="ECO:0000313" key="2">
    <source>
        <dbReference type="Proteomes" id="UP000177091"/>
    </source>
</evidence>